<dbReference type="PANTHER" id="PTHR47331:SF1">
    <property type="entry name" value="GAG-LIKE PROTEIN"/>
    <property type="match status" value="1"/>
</dbReference>
<sequence>MKALGKTGHMRNPQLLKELLVKLPHQLQFEWCKRAKEMSKDPTLASFSSWMKDVAMTASLMPATNTVDTSKSNNSDNNNKTDRNKKHILSITEKSDLNCPRCLSNEHGMSSCEKFLADNSKAKWDFVMKKRLCVCCLKLGHIGTKCPEKKVCGIEECKKYHNQMLHRKINTAVPTTNVDDPNNNNYCGHAWNDTKETLLRVLPVVLEGPKGNLNTYALLDEGSMLTLVDAEVSDQLGLPGEKHPLCIHWTNNVSREEEHSK</sequence>
<dbReference type="EMBL" id="CAJVCH010514653">
    <property type="protein sequence ID" value="CAG7821555.1"/>
    <property type="molecule type" value="Genomic_DNA"/>
</dbReference>
<name>A0A8J2KVK2_9HEXA</name>
<feature type="compositionally biased region" description="Low complexity" evidence="1">
    <location>
        <begin position="64"/>
        <end position="78"/>
    </location>
</feature>
<comment type="caution">
    <text evidence="2">The sequence shown here is derived from an EMBL/GenBank/DDBJ whole genome shotgun (WGS) entry which is preliminary data.</text>
</comment>
<keyword evidence="3" id="KW-1185">Reference proteome</keyword>
<gene>
    <name evidence="2" type="ORF">AFUS01_LOCUS31886</name>
</gene>
<evidence type="ECO:0000313" key="3">
    <source>
        <dbReference type="Proteomes" id="UP000708208"/>
    </source>
</evidence>
<dbReference type="PANTHER" id="PTHR47331">
    <property type="entry name" value="PHD-TYPE DOMAIN-CONTAINING PROTEIN"/>
    <property type="match status" value="1"/>
</dbReference>
<organism evidence="2 3">
    <name type="scientific">Allacma fusca</name>
    <dbReference type="NCBI Taxonomy" id="39272"/>
    <lineage>
        <taxon>Eukaryota</taxon>
        <taxon>Metazoa</taxon>
        <taxon>Ecdysozoa</taxon>
        <taxon>Arthropoda</taxon>
        <taxon>Hexapoda</taxon>
        <taxon>Collembola</taxon>
        <taxon>Symphypleona</taxon>
        <taxon>Sminthuridae</taxon>
        <taxon>Allacma</taxon>
    </lineage>
</organism>
<dbReference type="Proteomes" id="UP000708208">
    <property type="component" value="Unassembled WGS sequence"/>
</dbReference>
<protein>
    <recommendedName>
        <fullName evidence="4">CCHC-type domain-containing protein</fullName>
    </recommendedName>
</protein>
<evidence type="ECO:0000256" key="1">
    <source>
        <dbReference type="SAM" id="MobiDB-lite"/>
    </source>
</evidence>
<evidence type="ECO:0000313" key="2">
    <source>
        <dbReference type="EMBL" id="CAG7821555.1"/>
    </source>
</evidence>
<proteinExistence type="predicted"/>
<reference evidence="2" key="1">
    <citation type="submission" date="2021-06" db="EMBL/GenBank/DDBJ databases">
        <authorList>
            <person name="Hodson N. C."/>
            <person name="Mongue J. A."/>
            <person name="Jaron S. K."/>
        </authorList>
    </citation>
    <scope>NUCLEOTIDE SEQUENCE</scope>
</reference>
<dbReference type="OrthoDB" id="8047691at2759"/>
<evidence type="ECO:0008006" key="4">
    <source>
        <dbReference type="Google" id="ProtNLM"/>
    </source>
</evidence>
<feature type="region of interest" description="Disordered" evidence="1">
    <location>
        <begin position="64"/>
        <end position="86"/>
    </location>
</feature>
<dbReference type="AlphaFoldDB" id="A0A8J2KVK2"/>
<feature type="non-terminal residue" evidence="2">
    <location>
        <position position="261"/>
    </location>
</feature>
<accession>A0A8J2KVK2</accession>